<dbReference type="FunCoup" id="A8Q9J2">
    <property type="interactions" value="594"/>
</dbReference>
<protein>
    <recommendedName>
        <fullName evidence="2">J domain-containing protein</fullName>
    </recommendedName>
</protein>
<name>A8Q9J2_MALGO</name>
<dbReference type="GO" id="GO:0005737">
    <property type="term" value="C:cytoplasm"/>
    <property type="evidence" value="ECO:0007669"/>
    <property type="project" value="TreeGrafter"/>
</dbReference>
<dbReference type="STRING" id="425265.A8Q9J2"/>
<dbReference type="InterPro" id="IPR056453">
    <property type="entry name" value="HTH_DNAJC9"/>
</dbReference>
<dbReference type="GO" id="GO:0031072">
    <property type="term" value="F:heat shock protein binding"/>
    <property type="evidence" value="ECO:0007669"/>
    <property type="project" value="TreeGrafter"/>
</dbReference>
<sequence>MTRLQMISMNFHVFHEASGVSRFSRHKISQPRALFAKIAITFVAAQRAGTNSINRMPSDASDDPMHLFFSHEQDVDLFKVLGLDRDDNPSPEHIRKAYRRLALMYHPDKAALHGNNAEKVALRFQQIGFAYTVLSDSKRRKRYERTGSTSDSVWDSDEPVDWNEYFKSLWTGEVNAKSLSEFQSAYQGSEEERQDILQAYRDHRGSLEGIFSAVPCSNILDDEERFVEIVNAALRANELHETRAWTQLSSSTKGPKIRKTLRDKARSEASEAEAYAKELGVWDDLFGQRRRHSGMVSDSSQQSTSESAPAHADGTQRSVNEKSSSRETDRSTNDPPASTAADNNNDEDVDVAGLREAMRAKAAKRASSFDDMISRLENNHTRLASRSKKRRHAPS</sequence>
<accession>A8Q9J2</accession>
<dbReference type="Pfam" id="PF00226">
    <property type="entry name" value="DnaJ"/>
    <property type="match status" value="1"/>
</dbReference>
<dbReference type="Pfam" id="PF23302">
    <property type="entry name" value="HTH_DNAJC9"/>
    <property type="match status" value="1"/>
</dbReference>
<keyword evidence="4" id="KW-1185">Reference proteome</keyword>
<dbReference type="InterPro" id="IPR036869">
    <property type="entry name" value="J_dom_sf"/>
</dbReference>
<reference evidence="3 4" key="1">
    <citation type="journal article" date="2007" name="Proc. Natl. Acad. Sci. U.S.A.">
        <title>Dandruff-associated Malassezia genomes reveal convergent and divergent virulence traits shared with plant and human fungal pathogens.</title>
        <authorList>
            <person name="Xu J."/>
            <person name="Saunders C.W."/>
            <person name="Hu P."/>
            <person name="Grant R.A."/>
            <person name="Boekhout T."/>
            <person name="Kuramae E.E."/>
            <person name="Kronstad J.W."/>
            <person name="Deangelis Y.M."/>
            <person name="Reeder N.L."/>
            <person name="Johnstone K.R."/>
            <person name="Leland M."/>
            <person name="Fieno A.M."/>
            <person name="Begley W.M."/>
            <person name="Sun Y."/>
            <person name="Lacey M.P."/>
            <person name="Chaudhary T."/>
            <person name="Keough T."/>
            <person name="Chu L."/>
            <person name="Sears R."/>
            <person name="Yuan B."/>
            <person name="Dawson T.L.Jr."/>
        </authorList>
    </citation>
    <scope>NUCLEOTIDE SEQUENCE [LARGE SCALE GENOMIC DNA]</scope>
    <source>
        <strain evidence="4">ATCC MYA-4612 / CBS 7966</strain>
    </source>
</reference>
<feature type="region of interest" description="Disordered" evidence="1">
    <location>
        <begin position="292"/>
        <end position="354"/>
    </location>
</feature>
<dbReference type="GO" id="GO:0005634">
    <property type="term" value="C:nucleus"/>
    <property type="evidence" value="ECO:0007669"/>
    <property type="project" value="TreeGrafter"/>
</dbReference>
<dbReference type="GeneID" id="5853763"/>
<dbReference type="EMBL" id="AAYY01000013">
    <property type="protein sequence ID" value="EDP42242.1"/>
    <property type="molecule type" value="Genomic_DNA"/>
</dbReference>
<dbReference type="SUPFAM" id="SSF46565">
    <property type="entry name" value="Chaperone J-domain"/>
    <property type="match status" value="1"/>
</dbReference>
<dbReference type="Proteomes" id="UP000008837">
    <property type="component" value="Unassembled WGS sequence"/>
</dbReference>
<dbReference type="InParanoid" id="A8Q9J2"/>
<comment type="caution">
    <text evidence="3">The sequence shown here is derived from an EMBL/GenBank/DDBJ whole genome shotgun (WGS) entry which is preliminary data.</text>
</comment>
<gene>
    <name evidence="3" type="ORF">MGL_3491</name>
</gene>
<evidence type="ECO:0000256" key="1">
    <source>
        <dbReference type="SAM" id="MobiDB-lite"/>
    </source>
</evidence>
<dbReference type="VEuPathDB" id="FungiDB:MGL_3491"/>
<dbReference type="CDD" id="cd06257">
    <property type="entry name" value="DnaJ"/>
    <property type="match status" value="1"/>
</dbReference>
<dbReference type="RefSeq" id="XP_001729456.1">
    <property type="nucleotide sequence ID" value="XM_001729404.1"/>
</dbReference>
<evidence type="ECO:0000313" key="3">
    <source>
        <dbReference type="EMBL" id="EDP42242.1"/>
    </source>
</evidence>
<dbReference type="AlphaFoldDB" id="A8Q9J2"/>
<dbReference type="InterPro" id="IPR052594">
    <property type="entry name" value="J_domain-containing_protein"/>
</dbReference>
<feature type="compositionally biased region" description="Basic and acidic residues" evidence="1">
    <location>
        <begin position="319"/>
        <end position="332"/>
    </location>
</feature>
<proteinExistence type="predicted"/>
<dbReference type="OMA" id="WLDLWSK"/>
<dbReference type="InterPro" id="IPR001623">
    <property type="entry name" value="DnaJ_domain"/>
</dbReference>
<feature type="compositionally biased region" description="Low complexity" evidence="1">
    <location>
        <begin position="294"/>
        <end position="307"/>
    </location>
</feature>
<dbReference type="PROSITE" id="PS50076">
    <property type="entry name" value="DNAJ_2"/>
    <property type="match status" value="1"/>
</dbReference>
<organism evidence="3 4">
    <name type="scientific">Malassezia globosa (strain ATCC MYA-4612 / CBS 7966)</name>
    <name type="common">Dandruff-associated fungus</name>
    <dbReference type="NCBI Taxonomy" id="425265"/>
    <lineage>
        <taxon>Eukaryota</taxon>
        <taxon>Fungi</taxon>
        <taxon>Dikarya</taxon>
        <taxon>Basidiomycota</taxon>
        <taxon>Ustilaginomycotina</taxon>
        <taxon>Malasseziomycetes</taxon>
        <taxon>Malasseziales</taxon>
        <taxon>Malasseziaceae</taxon>
        <taxon>Malassezia</taxon>
    </lineage>
</organism>
<dbReference type="PANTHER" id="PTHR44144">
    <property type="entry name" value="DNAJ HOMOLOG SUBFAMILY C MEMBER 9"/>
    <property type="match status" value="1"/>
</dbReference>
<evidence type="ECO:0000313" key="4">
    <source>
        <dbReference type="Proteomes" id="UP000008837"/>
    </source>
</evidence>
<dbReference type="KEGG" id="mgl:MGL_3491"/>
<evidence type="ECO:0000259" key="2">
    <source>
        <dbReference type="PROSITE" id="PS50076"/>
    </source>
</evidence>
<feature type="domain" description="J" evidence="2">
    <location>
        <begin position="76"/>
        <end position="147"/>
    </location>
</feature>
<dbReference type="PRINTS" id="PR00625">
    <property type="entry name" value="JDOMAIN"/>
</dbReference>
<dbReference type="SMART" id="SM00271">
    <property type="entry name" value="DnaJ"/>
    <property type="match status" value="1"/>
</dbReference>
<dbReference type="PANTHER" id="PTHR44144:SF1">
    <property type="entry name" value="DNAJ HOMOLOG SUBFAMILY C MEMBER 9"/>
    <property type="match status" value="1"/>
</dbReference>
<dbReference type="Gene3D" id="1.10.287.110">
    <property type="entry name" value="DnaJ domain"/>
    <property type="match status" value="1"/>
</dbReference>
<dbReference type="OrthoDB" id="110024at2759"/>